<dbReference type="Proteomes" id="UP000019116">
    <property type="component" value="Chromosome 1B"/>
</dbReference>
<dbReference type="SMART" id="SM00093">
    <property type="entry name" value="SERPIN"/>
    <property type="match status" value="1"/>
</dbReference>
<name>A0A3B5YTI0_WHEAT</name>
<evidence type="ECO:0000256" key="2">
    <source>
        <dbReference type="RuleBase" id="RU000411"/>
    </source>
</evidence>
<accession>A0A3B5YTI0</accession>
<dbReference type="Pfam" id="PF00079">
    <property type="entry name" value="Serpin"/>
    <property type="match status" value="2"/>
</dbReference>
<dbReference type="Gramene" id="TraesCS1B02G120200.1">
    <property type="protein sequence ID" value="TraesCS1B02G120200.1"/>
    <property type="gene ID" value="TraesCS1B02G120200"/>
</dbReference>
<evidence type="ECO:0000313" key="4">
    <source>
        <dbReference type="EnsemblPlants" id="TraesCS1B02G120200.1"/>
    </source>
</evidence>
<sequence length="384" mass="41093">MAAADPVRDGQTALALRLVKHLAAADADAAAKNVAFSPVSIHAGLALVAAGAGGATRAQLLNFLGAPTADGLAAFGRLVADRVLADKVGSGGPRVLFGGGTRTVSFTDEPEEAVETINRWVKKATNNLIDSMISRSDITADTDLVLANAVYFKGRSSGEFHRLDGSHVRAFMYELKTMSISCMDGFKVLKLPYGPDGEYEPAPGGLPYKIHRGPRATSVKTPLGEDATQFSMFVFLPDERDGMATMVDVITAAPGYLYSVLPTETKLVQINLPKFEVSLDWDLGSDLRRLGLTLPFSRKAGDLRGMYKKDDGRPTFLTKVAHKAIIKVNEEGTEAAAVMTALRGGGPMPDHVEFVADHPFTFIIMEERSGVIVFAGHVLDPTCK</sequence>
<dbReference type="STRING" id="4565.A0A3B5YTI0"/>
<dbReference type="PANTHER" id="PTHR11461">
    <property type="entry name" value="SERINE PROTEASE INHIBITOR, SERPIN"/>
    <property type="match status" value="1"/>
</dbReference>
<evidence type="ECO:0000256" key="1">
    <source>
        <dbReference type="ARBA" id="ARBA00009500"/>
    </source>
</evidence>
<reference evidence="4" key="2">
    <citation type="submission" date="2018-10" db="UniProtKB">
        <authorList>
            <consortium name="EnsemblPlants"/>
        </authorList>
    </citation>
    <scope>IDENTIFICATION</scope>
</reference>
<organism evidence="4">
    <name type="scientific">Triticum aestivum</name>
    <name type="common">Wheat</name>
    <dbReference type="NCBI Taxonomy" id="4565"/>
    <lineage>
        <taxon>Eukaryota</taxon>
        <taxon>Viridiplantae</taxon>
        <taxon>Streptophyta</taxon>
        <taxon>Embryophyta</taxon>
        <taxon>Tracheophyta</taxon>
        <taxon>Spermatophyta</taxon>
        <taxon>Magnoliopsida</taxon>
        <taxon>Liliopsida</taxon>
        <taxon>Poales</taxon>
        <taxon>Poaceae</taxon>
        <taxon>BOP clade</taxon>
        <taxon>Pooideae</taxon>
        <taxon>Triticodae</taxon>
        <taxon>Triticeae</taxon>
        <taxon>Triticinae</taxon>
        <taxon>Triticum</taxon>
    </lineage>
</organism>
<evidence type="ECO:0000313" key="5">
    <source>
        <dbReference type="Proteomes" id="UP000019116"/>
    </source>
</evidence>
<reference evidence="4" key="1">
    <citation type="submission" date="2018-08" db="EMBL/GenBank/DDBJ databases">
        <authorList>
            <person name="Rossello M."/>
        </authorList>
    </citation>
    <scope>NUCLEOTIDE SEQUENCE [LARGE SCALE GENOMIC DNA]</scope>
    <source>
        <strain evidence="4">cv. Chinese Spring</strain>
    </source>
</reference>
<dbReference type="InterPro" id="IPR042185">
    <property type="entry name" value="Serpin_sf_2"/>
</dbReference>
<dbReference type="InterPro" id="IPR023796">
    <property type="entry name" value="Serpin_dom"/>
</dbReference>
<dbReference type="OrthoDB" id="1063785at2759"/>
<feature type="domain" description="Serpin" evidence="3">
    <location>
        <begin position="16"/>
        <end position="381"/>
    </location>
</feature>
<dbReference type="GO" id="GO:0004867">
    <property type="term" value="F:serine-type endopeptidase inhibitor activity"/>
    <property type="evidence" value="ECO:0007669"/>
    <property type="project" value="InterPro"/>
</dbReference>
<dbReference type="AlphaFoldDB" id="A0A3B5YTI0"/>
<dbReference type="SMR" id="A0A3B5YTI0"/>
<dbReference type="PANTHER" id="PTHR11461:SF313">
    <property type="entry name" value="SERPIN-Z5-RELATED"/>
    <property type="match status" value="1"/>
</dbReference>
<dbReference type="InterPro" id="IPR042178">
    <property type="entry name" value="Serpin_sf_1"/>
</dbReference>
<dbReference type="Gene3D" id="2.30.39.10">
    <property type="entry name" value="Alpha-1-antitrypsin, domain 1"/>
    <property type="match status" value="1"/>
</dbReference>
<dbReference type="GO" id="GO:0005615">
    <property type="term" value="C:extracellular space"/>
    <property type="evidence" value="ECO:0000318"/>
    <property type="project" value="GO_Central"/>
</dbReference>
<evidence type="ECO:0000259" key="3">
    <source>
        <dbReference type="SMART" id="SM00093"/>
    </source>
</evidence>
<dbReference type="Gene3D" id="6.20.40.10">
    <property type="match status" value="1"/>
</dbReference>
<proteinExistence type="inferred from homology"/>
<dbReference type="Gene3D" id="3.30.497.10">
    <property type="entry name" value="Antithrombin, subunit I, domain 2"/>
    <property type="match status" value="2"/>
</dbReference>
<dbReference type="EnsemblPlants" id="TraesCS1B02G120200.1">
    <property type="protein sequence ID" value="TraesCS1B02G120200.1"/>
    <property type="gene ID" value="TraesCS1B02G120200"/>
</dbReference>
<dbReference type="InterPro" id="IPR036186">
    <property type="entry name" value="Serpin_sf"/>
</dbReference>
<dbReference type="Gramene" id="TraesCS1B03G0326300.1">
    <property type="protein sequence ID" value="TraesCS1B03G0326300.1.CDS"/>
    <property type="gene ID" value="TraesCS1B03G0326300"/>
</dbReference>
<dbReference type="InterPro" id="IPR000215">
    <property type="entry name" value="Serpin_fam"/>
</dbReference>
<dbReference type="SUPFAM" id="SSF56574">
    <property type="entry name" value="Serpins"/>
    <property type="match status" value="1"/>
</dbReference>
<comment type="similarity">
    <text evidence="1 2">Belongs to the serpin family.</text>
</comment>
<keyword evidence="5" id="KW-1185">Reference proteome</keyword>
<dbReference type="Gene3D" id="2.10.310.10">
    <property type="entry name" value="Serpins superfamily"/>
    <property type="match status" value="1"/>
</dbReference>
<protein>
    <recommendedName>
        <fullName evidence="3">Serpin domain-containing protein</fullName>
    </recommendedName>
</protein>
<dbReference type="OMA" id="NADHPFT"/>